<feature type="region of interest" description="Disordered" evidence="1">
    <location>
        <begin position="1"/>
        <end position="36"/>
    </location>
</feature>
<keyword evidence="3" id="KW-1185">Reference proteome</keyword>
<feature type="non-terminal residue" evidence="2">
    <location>
        <position position="1"/>
    </location>
</feature>
<dbReference type="OrthoDB" id="414399at2759"/>
<organism evidence="2 3">
    <name type="scientific">Symbiodinium necroappetens</name>
    <dbReference type="NCBI Taxonomy" id="1628268"/>
    <lineage>
        <taxon>Eukaryota</taxon>
        <taxon>Sar</taxon>
        <taxon>Alveolata</taxon>
        <taxon>Dinophyceae</taxon>
        <taxon>Suessiales</taxon>
        <taxon>Symbiodiniaceae</taxon>
        <taxon>Symbiodinium</taxon>
    </lineage>
</organism>
<feature type="compositionally biased region" description="Basic and acidic residues" evidence="1">
    <location>
        <begin position="14"/>
        <end position="28"/>
    </location>
</feature>
<sequence length="399" mass="45404">EESESESEFPTNSEPERGDKGMSWEGREYAQGPPELEPEVLLELDRQMELKELDRLLGVKVLQPMNGERDREGKVRLQCKYVLDWRYRNGWVRRARLVAKEYRFLEPSLTDAQLLLLQVIRNSSLELLSLDITDAYLQVKQRRPMFIQTHIGDLELCYNLPGQRAGVKDWFTHLLDILKEHDLKSFDGNPSLFGKVQDLALNSHVDDLQILASKGVPMKLANELKTEGLKVKVDGPVSLDGGCSHFLKKKFQGFGGSIEVIQDTKYAERLQSILGLEKAHGKQNPSPPKVPAPGEGESVDAEHLHVYKRCVGILMYMSAERPDLQYIVKVLSSRGSSPTSSDFGLLRHVVKYIKLYPVIPIVLQRTVPGKTLKQKWDGVDPDEPETPVRCRLEHNMSWR</sequence>
<reference evidence="2" key="1">
    <citation type="submission" date="2021-02" db="EMBL/GenBank/DDBJ databases">
        <authorList>
            <person name="Dougan E. K."/>
            <person name="Rhodes N."/>
            <person name="Thang M."/>
            <person name="Chan C."/>
        </authorList>
    </citation>
    <scope>NUCLEOTIDE SEQUENCE</scope>
</reference>
<evidence type="ECO:0000313" key="2">
    <source>
        <dbReference type="EMBL" id="CAE7906092.1"/>
    </source>
</evidence>
<protein>
    <submittedName>
        <fullName evidence="2">True protein</fullName>
    </submittedName>
</protein>
<proteinExistence type="predicted"/>
<comment type="caution">
    <text evidence="2">The sequence shown here is derived from an EMBL/GenBank/DDBJ whole genome shotgun (WGS) entry which is preliminary data.</text>
</comment>
<gene>
    <name evidence="2" type="primary">true</name>
    <name evidence="2" type="ORF">SNEC2469_LOCUS30657</name>
</gene>
<evidence type="ECO:0000256" key="1">
    <source>
        <dbReference type="SAM" id="MobiDB-lite"/>
    </source>
</evidence>
<dbReference type="Proteomes" id="UP000601435">
    <property type="component" value="Unassembled WGS sequence"/>
</dbReference>
<name>A0A813BHI2_9DINO</name>
<dbReference type="AlphaFoldDB" id="A0A813BHI2"/>
<accession>A0A813BHI2</accession>
<evidence type="ECO:0000313" key="3">
    <source>
        <dbReference type="Proteomes" id="UP000601435"/>
    </source>
</evidence>
<dbReference type="EMBL" id="CAJNJA010072145">
    <property type="protein sequence ID" value="CAE7906092.1"/>
    <property type="molecule type" value="Genomic_DNA"/>
</dbReference>